<feature type="region of interest" description="Disordered" evidence="1">
    <location>
        <begin position="655"/>
        <end position="682"/>
    </location>
</feature>
<feature type="compositionally biased region" description="Polar residues" evidence="1">
    <location>
        <begin position="109"/>
        <end position="128"/>
    </location>
</feature>
<keyword evidence="2" id="KW-0732">Signal</keyword>
<feature type="chain" id="PRO_5036328617" evidence="2">
    <location>
        <begin position="23"/>
        <end position="921"/>
    </location>
</feature>
<organism evidence="4">
    <name type="scientific">Culicoides sonorensis</name>
    <name type="common">Biting midge</name>
    <dbReference type="NCBI Taxonomy" id="179676"/>
    <lineage>
        <taxon>Eukaryota</taxon>
        <taxon>Metazoa</taxon>
        <taxon>Ecdysozoa</taxon>
        <taxon>Arthropoda</taxon>
        <taxon>Hexapoda</taxon>
        <taxon>Insecta</taxon>
        <taxon>Pterygota</taxon>
        <taxon>Neoptera</taxon>
        <taxon>Endopterygota</taxon>
        <taxon>Diptera</taxon>
        <taxon>Nematocera</taxon>
        <taxon>Chironomoidea</taxon>
        <taxon>Ceratopogonidae</taxon>
        <taxon>Ceratopogoninae</taxon>
        <taxon>Culicoides</taxon>
        <taxon>Monoculicoides</taxon>
    </lineage>
</organism>
<feature type="compositionally biased region" description="Low complexity" evidence="1">
    <location>
        <begin position="207"/>
        <end position="244"/>
    </location>
</feature>
<reference evidence="4" key="2">
    <citation type="submission" date="2018-07" db="EMBL/GenBank/DDBJ databases">
        <authorList>
            <person name="Quirk P.G."/>
            <person name="Krulwich T.A."/>
        </authorList>
    </citation>
    <scope>NUCLEOTIDE SEQUENCE</scope>
</reference>
<feature type="region of interest" description="Disordered" evidence="1">
    <location>
        <begin position="333"/>
        <end position="354"/>
    </location>
</feature>
<evidence type="ECO:0000313" key="3">
    <source>
        <dbReference type="EMBL" id="SSW97803.1"/>
    </source>
</evidence>
<feature type="region of interest" description="Disordered" evidence="1">
    <location>
        <begin position="93"/>
        <end position="257"/>
    </location>
</feature>
<dbReference type="EMBL" id="UFQS01000028">
    <property type="protein sequence ID" value="SSW97803.1"/>
    <property type="molecule type" value="Genomic_DNA"/>
</dbReference>
<dbReference type="OMA" id="PMTSNME"/>
<gene>
    <name evidence="4" type="primary">CSON007682</name>
</gene>
<feature type="compositionally biased region" description="Acidic residues" evidence="1">
    <location>
        <begin position="672"/>
        <end position="682"/>
    </location>
</feature>
<proteinExistence type="predicted"/>
<feature type="signal peptide" evidence="2">
    <location>
        <begin position="1"/>
        <end position="22"/>
    </location>
</feature>
<dbReference type="VEuPathDB" id="VectorBase:CSON007682"/>
<evidence type="ECO:0000256" key="2">
    <source>
        <dbReference type="SAM" id="SignalP"/>
    </source>
</evidence>
<evidence type="ECO:0000256" key="1">
    <source>
        <dbReference type="SAM" id="MobiDB-lite"/>
    </source>
</evidence>
<protein>
    <submittedName>
        <fullName evidence="4">CSON007682 protein</fullName>
    </submittedName>
</protein>
<feature type="compositionally biased region" description="Low complexity" evidence="1">
    <location>
        <begin position="334"/>
        <end position="354"/>
    </location>
</feature>
<name>A0A336LNN9_CULSO</name>
<accession>A0A336LNN9</accession>
<sequence>MGKLKVILALSCVLMILNVTFSSPISKQSGWKPKKAREQKIVMDDTTQTSVTETKSEEPVTSTTVKSTTVTELKETEVTPKVALDSKLDTVSEEIKSTTPENLKASENDGISVQQTSNETSTPDNPSQAKLDVINVDESTTTQKSETTEASKQESTLNSSDTSVSSPSTTVTEPTSVATDSTAKSAVEPVIQSTSPTSIVSDSTVKVSSIPVTESTSPTPVTESASVVSDSTSVVTETTTSTTTNQPTTPKNEEDSDDEITFAKLAHLIRTDVVEPKENEKDVKVTIQDATESSHNIVERDVDFNVNTEKNPTIDLLDLFGSISSTESAQAVDSTTSSVNVTSSETSQSVSTTLSTESVVTTTLSVSETTQSTTDSVKSLENTTLKPENEFSLPTTSEPSTEMPRLTTTGKVFIVQAEKVPDDTFVTSTEFSAPRSISKESSGINSFIENLAAGVVNLLTGRTPDKVVVSETVSVTKVVKNRKPVEVKDIAIVKPEQLVSSTTEKNEYTPTTSQATSTTNEFIQVPKDVTVNQETPLSTTTIKPVEVKTTPISVESTDAMKSTEIPILATTETPSETTTFETDNTEMEMSTTDDFLTTEKPQKTFLTEKDLVDVIENVKKNLKREIPDAKLTEISIISGESTIPMTSNMETTTLESDTTEMETTTEYLNSSTDDDDDDIDDHTEDERFEIDNFDDSDETDIENKNVTVKDIQAKIKTSTTEATPTSTNAVVSKEEEQRRGEIIHAHQNLKTVGTPMVVEETETPVDNRDETTKWVTETTLANLNVDSTTPVTSTTEATPTSTNAVVSKEVESTTLDTVMQELHLSKEIEVSTTEKVEEEPEIVTEKKAEVVLELTIPNDVTEDDQSLVEKFGNKIQFYITMPCVLKEKFRPTSTDLSHSKFAIDLCIDLRALYHHQHFLYY</sequence>
<dbReference type="AlphaFoldDB" id="A0A336LNN9"/>
<feature type="compositionally biased region" description="Low complexity" evidence="1">
    <location>
        <begin position="655"/>
        <end position="666"/>
    </location>
</feature>
<reference evidence="3" key="1">
    <citation type="submission" date="2018-04" db="EMBL/GenBank/DDBJ databases">
        <authorList>
            <person name="Go L.Y."/>
            <person name="Mitchell J.A."/>
        </authorList>
    </citation>
    <scope>NUCLEOTIDE SEQUENCE</scope>
    <source>
        <tissue evidence="3">Whole organism</tissue>
    </source>
</reference>
<feature type="compositionally biased region" description="Low complexity" evidence="1">
    <location>
        <begin position="153"/>
        <end position="179"/>
    </location>
</feature>
<evidence type="ECO:0000313" key="4">
    <source>
        <dbReference type="EMBL" id="SSX18189.1"/>
    </source>
</evidence>
<dbReference type="EMBL" id="UFQT01000028">
    <property type="protein sequence ID" value="SSX18189.1"/>
    <property type="molecule type" value="Genomic_DNA"/>
</dbReference>
<feature type="compositionally biased region" description="Polar residues" evidence="1">
    <location>
        <begin position="191"/>
        <end position="206"/>
    </location>
</feature>